<dbReference type="GeneID" id="3703469"/>
<geneLocation type="plasmid" evidence="3 4">
    <name>PL23</name>
</geneLocation>
<dbReference type="EnsemblBacteria" id="CAI49738">
    <property type="protein sequence ID" value="CAI49738"/>
    <property type="gene ID" value="NP_3294A"/>
</dbReference>
<organism evidence="3 4">
    <name type="scientific">Natronomonas pharaonis (strain ATCC 35678 / DSM 2160 / CIP 103997 / JCM 8858 / NBRC 14720 / NCIMB 2260 / Gabara)</name>
    <name type="common">Halobacterium pharaonis</name>
    <dbReference type="NCBI Taxonomy" id="348780"/>
    <lineage>
        <taxon>Archaea</taxon>
        <taxon>Methanobacteriati</taxon>
        <taxon>Methanobacteriota</taxon>
        <taxon>Stenosarchaea group</taxon>
        <taxon>Halobacteria</taxon>
        <taxon>Halobacteriales</taxon>
        <taxon>Natronomonadaceae</taxon>
        <taxon>Natronomonas</taxon>
    </lineage>
</organism>
<feature type="transmembrane region" description="Helical" evidence="1">
    <location>
        <begin position="36"/>
        <end position="62"/>
    </location>
</feature>
<dbReference type="EMBL" id="CR936259">
    <property type="protein sequence ID" value="CAI50925.1"/>
    <property type="molecule type" value="Genomic_DNA"/>
</dbReference>
<reference evidence="3 4" key="1">
    <citation type="journal article" date="2005" name="Genome Res.">
        <title>Living with two extremes: conclusions from the genome sequence of Natronomonas pharaonis.</title>
        <authorList>
            <person name="Falb M."/>
            <person name="Pfeiffer F."/>
            <person name="Palm P."/>
            <person name="Rodewald K."/>
            <person name="Hickmann V."/>
            <person name="Tittor J."/>
            <person name="Oesterhelt D."/>
        </authorList>
    </citation>
    <scope>NUCLEOTIDE SEQUENCE [LARGE SCALE GENOMIC DNA]</scope>
    <source>
        <strain evidence="4">ATCC 35678 / DSM 2160 / CIP 103997 / JCM 8858 / NBRC 14720 / NCIMB 2260 / Gabara</strain>
        <strain evidence="3">Gabara</strain>
        <plasmid evidence="3">PL23</plasmid>
    </source>
</reference>
<evidence type="ECO:0000256" key="1">
    <source>
        <dbReference type="SAM" id="Phobius"/>
    </source>
</evidence>
<dbReference type="KEGG" id="nph:NP_3294A"/>
<evidence type="ECO:0000313" key="3">
    <source>
        <dbReference type="EMBL" id="CAI50925.1"/>
    </source>
</evidence>
<keyword evidence="1" id="KW-1133">Transmembrane helix</keyword>
<evidence type="ECO:0000313" key="2">
    <source>
        <dbReference type="EMBL" id="CAI49738.1"/>
    </source>
</evidence>
<feature type="transmembrane region" description="Helical" evidence="1">
    <location>
        <begin position="6"/>
        <end position="24"/>
    </location>
</feature>
<keyword evidence="3" id="KW-0614">Plasmid</keyword>
<keyword evidence="4" id="KW-1185">Reference proteome</keyword>
<evidence type="ECO:0000313" key="4">
    <source>
        <dbReference type="Proteomes" id="UP000002698"/>
    </source>
</evidence>
<dbReference type="AlphaFoldDB" id="Q3ILU5"/>
<protein>
    <submittedName>
        <fullName evidence="3">Uncharacterized protein</fullName>
    </submittedName>
</protein>
<name>Q3ILU5_NATPD</name>
<dbReference type="Proteomes" id="UP000002698">
    <property type="component" value="Chromosome"/>
</dbReference>
<dbReference type="STRING" id="348780.NP_3294A"/>
<dbReference type="KEGG" id="nph:NP_7018A"/>
<dbReference type="HOGENOM" id="CLU_2802378_0_0_2"/>
<keyword evidence="1" id="KW-0812">Transmembrane</keyword>
<dbReference type="RefSeq" id="WP_011323359.1">
    <property type="nucleotide sequence ID" value="NC_007426.1"/>
</dbReference>
<dbReference type="EnsemblBacteria" id="CAI50925">
    <property type="protein sequence ID" value="CAI50925"/>
    <property type="gene ID" value="NP_7018A"/>
</dbReference>
<dbReference type="EMBL" id="CR936257">
    <property type="protein sequence ID" value="CAI49738.1"/>
    <property type="molecule type" value="Genomic_DNA"/>
</dbReference>
<sequence>MRGSVWTVVVLAVGLAMLPLILDFGDAEGSLTADLFGIIAVFDGILGLLVLVAAMAAFVAYFQSDGF</sequence>
<keyword evidence="1" id="KW-0472">Membrane</keyword>
<gene>
    <name evidence="2" type="ordered locus">NP_3294A</name>
    <name evidence="3" type="ordered locus">NP_7018A</name>
</gene>
<accession>Q3ILU5</accession>
<proteinExistence type="predicted"/>
<dbReference type="Proteomes" id="UP000002698">
    <property type="component" value="Plasmid PL23"/>
</dbReference>